<proteinExistence type="predicted"/>
<gene>
    <name evidence="1" type="ORF">SAMN05216598_0001</name>
</gene>
<reference evidence="2" key="1">
    <citation type="submission" date="2016-10" db="EMBL/GenBank/DDBJ databases">
        <authorList>
            <person name="Varghese N."/>
            <person name="Submissions S."/>
        </authorList>
    </citation>
    <scope>NUCLEOTIDE SEQUENCE [LARGE SCALE GENOMIC DNA]</scope>
    <source>
        <strain evidence="2">ATCC 23835</strain>
    </source>
</reference>
<name>A0A1H1N416_9PSED</name>
<keyword evidence="1" id="KW-0547">Nucleotide-binding</keyword>
<protein>
    <submittedName>
        <fullName evidence="1">Putative spermidine/putrescine transport system ATP-binding protein</fullName>
    </submittedName>
</protein>
<evidence type="ECO:0000313" key="1">
    <source>
        <dbReference type="EMBL" id="SDR93702.1"/>
    </source>
</evidence>
<sequence>VELVVDVLNRSAADLHPDGRRLALSIDPTALCEVA</sequence>
<organism evidence="1 2">
    <name type="scientific">Pseudomonas asplenii</name>
    <dbReference type="NCBI Taxonomy" id="53407"/>
    <lineage>
        <taxon>Bacteria</taxon>
        <taxon>Pseudomonadati</taxon>
        <taxon>Pseudomonadota</taxon>
        <taxon>Gammaproteobacteria</taxon>
        <taxon>Pseudomonadales</taxon>
        <taxon>Pseudomonadaceae</taxon>
        <taxon>Pseudomonas</taxon>
    </lineage>
</organism>
<keyword evidence="1" id="KW-0067">ATP-binding</keyword>
<keyword evidence="2" id="KW-1185">Reference proteome</keyword>
<accession>A0A1H1N416</accession>
<dbReference type="EMBL" id="LT629777">
    <property type="protein sequence ID" value="SDR93702.1"/>
    <property type="molecule type" value="Genomic_DNA"/>
</dbReference>
<evidence type="ECO:0000313" key="2">
    <source>
        <dbReference type="Proteomes" id="UP000199524"/>
    </source>
</evidence>
<dbReference type="Proteomes" id="UP000199524">
    <property type="component" value="Chromosome I"/>
</dbReference>
<dbReference type="AlphaFoldDB" id="A0A1H1N416"/>
<dbReference type="GO" id="GO:0005524">
    <property type="term" value="F:ATP binding"/>
    <property type="evidence" value="ECO:0007669"/>
    <property type="project" value="UniProtKB-KW"/>
</dbReference>
<feature type="non-terminal residue" evidence="1">
    <location>
        <position position="1"/>
    </location>
</feature>